<dbReference type="Pfam" id="PF03147">
    <property type="entry name" value="FDX-ACB"/>
    <property type="match status" value="1"/>
</dbReference>
<dbReference type="InterPro" id="IPR036690">
    <property type="entry name" value="Fdx_antiC-bd_sf"/>
</dbReference>
<evidence type="ECO:0000256" key="13">
    <source>
        <dbReference type="ARBA" id="ARBA00023146"/>
    </source>
</evidence>
<dbReference type="NCBIfam" id="TIGR00472">
    <property type="entry name" value="pheT_bact"/>
    <property type="match status" value="1"/>
</dbReference>
<dbReference type="STRING" id="56193.YP76_03470"/>
<dbReference type="InterPro" id="IPR005146">
    <property type="entry name" value="B3/B4_tRNA-bd"/>
</dbReference>
<feature type="binding site" evidence="15">
    <location>
        <position position="474"/>
    </location>
    <ligand>
        <name>Mg(2+)</name>
        <dbReference type="ChEBI" id="CHEBI:18420"/>
        <note>shared with alpha subunit</note>
    </ligand>
</feature>
<dbReference type="InterPro" id="IPR033714">
    <property type="entry name" value="tRNA_bind_bactPheRS"/>
</dbReference>
<dbReference type="RefSeq" id="WP_046762180.1">
    <property type="nucleotide sequence ID" value="NZ_LBIC01000001.1"/>
</dbReference>
<organism evidence="20 21">
    <name type="scientific">Sphingobium chungbukense</name>
    <dbReference type="NCBI Taxonomy" id="56193"/>
    <lineage>
        <taxon>Bacteria</taxon>
        <taxon>Pseudomonadati</taxon>
        <taxon>Pseudomonadota</taxon>
        <taxon>Alphaproteobacteria</taxon>
        <taxon>Sphingomonadales</taxon>
        <taxon>Sphingomonadaceae</taxon>
        <taxon>Sphingobium</taxon>
    </lineage>
</organism>
<dbReference type="Gene3D" id="3.30.56.10">
    <property type="match status" value="2"/>
</dbReference>
<dbReference type="GO" id="GO:0005524">
    <property type="term" value="F:ATP binding"/>
    <property type="evidence" value="ECO:0007669"/>
    <property type="project" value="UniProtKB-UniRule"/>
</dbReference>
<feature type="domain" description="TRNA-binding" evidence="17">
    <location>
        <begin position="39"/>
        <end position="148"/>
    </location>
</feature>
<gene>
    <name evidence="15" type="primary">pheT</name>
    <name evidence="20" type="ORF">YP76_03470</name>
</gene>
<dbReference type="SUPFAM" id="SSF55681">
    <property type="entry name" value="Class II aaRS and biotin synthetases"/>
    <property type="match status" value="1"/>
</dbReference>
<evidence type="ECO:0000256" key="1">
    <source>
        <dbReference type="ARBA" id="ARBA00004496"/>
    </source>
</evidence>
<keyword evidence="4 15" id="KW-0963">Cytoplasm</keyword>
<dbReference type="PANTHER" id="PTHR10947:SF0">
    <property type="entry name" value="PHENYLALANINE--TRNA LIGASE BETA SUBUNIT"/>
    <property type="match status" value="1"/>
</dbReference>
<evidence type="ECO:0000256" key="6">
    <source>
        <dbReference type="ARBA" id="ARBA00022598"/>
    </source>
</evidence>
<dbReference type="InterPro" id="IPR002547">
    <property type="entry name" value="tRNA-bd_dom"/>
</dbReference>
<dbReference type="HAMAP" id="MF_00283">
    <property type="entry name" value="Phe_tRNA_synth_beta1"/>
    <property type="match status" value="1"/>
</dbReference>
<keyword evidence="9 15" id="KW-0067">ATP-binding</keyword>
<keyword evidence="5 16" id="KW-0820">tRNA-binding</keyword>
<dbReference type="InterPro" id="IPR045060">
    <property type="entry name" value="Phe-tRNA-ligase_IIc_bsu"/>
</dbReference>
<evidence type="ECO:0000256" key="5">
    <source>
        <dbReference type="ARBA" id="ARBA00022555"/>
    </source>
</evidence>
<dbReference type="InterPro" id="IPR020825">
    <property type="entry name" value="Phe-tRNA_synthase-like_B3/B4"/>
</dbReference>
<dbReference type="Proteomes" id="UP000033874">
    <property type="component" value="Unassembled WGS sequence"/>
</dbReference>
<dbReference type="CDD" id="cd02796">
    <property type="entry name" value="tRNA_bind_bactPheRS"/>
    <property type="match status" value="1"/>
</dbReference>
<dbReference type="Gene3D" id="3.30.930.10">
    <property type="entry name" value="Bira Bifunctional Protein, Domain 2"/>
    <property type="match status" value="1"/>
</dbReference>
<evidence type="ECO:0000256" key="11">
    <source>
        <dbReference type="ARBA" id="ARBA00022884"/>
    </source>
</evidence>
<dbReference type="InterPro" id="IPR005121">
    <property type="entry name" value="Fdx_antiC-bd"/>
</dbReference>
<dbReference type="GO" id="GO:0006432">
    <property type="term" value="P:phenylalanyl-tRNA aminoacylation"/>
    <property type="evidence" value="ECO:0007669"/>
    <property type="project" value="UniProtKB-UniRule"/>
</dbReference>
<dbReference type="InterPro" id="IPR009061">
    <property type="entry name" value="DNA-bd_dom_put_sf"/>
</dbReference>
<evidence type="ECO:0000256" key="10">
    <source>
        <dbReference type="ARBA" id="ARBA00022842"/>
    </source>
</evidence>
<comment type="subcellular location">
    <subcellularLocation>
        <location evidence="1 15">Cytoplasm</location>
    </subcellularLocation>
</comment>
<name>A0A0M3AV20_9SPHN</name>
<evidence type="ECO:0000256" key="8">
    <source>
        <dbReference type="ARBA" id="ARBA00022741"/>
    </source>
</evidence>
<dbReference type="GO" id="GO:0000287">
    <property type="term" value="F:magnesium ion binding"/>
    <property type="evidence" value="ECO:0007669"/>
    <property type="project" value="UniProtKB-UniRule"/>
</dbReference>
<feature type="binding site" evidence="15">
    <location>
        <position position="464"/>
    </location>
    <ligand>
        <name>Mg(2+)</name>
        <dbReference type="ChEBI" id="CHEBI:18420"/>
        <note>shared with alpha subunit</note>
    </ligand>
</feature>
<evidence type="ECO:0000256" key="3">
    <source>
        <dbReference type="ARBA" id="ARBA00011209"/>
    </source>
</evidence>
<feature type="binding site" evidence="15">
    <location>
        <position position="470"/>
    </location>
    <ligand>
        <name>Mg(2+)</name>
        <dbReference type="ChEBI" id="CHEBI:18420"/>
        <note>shared with alpha subunit</note>
    </ligand>
</feature>
<dbReference type="PROSITE" id="PS51483">
    <property type="entry name" value="B5"/>
    <property type="match status" value="1"/>
</dbReference>
<dbReference type="EC" id="6.1.1.20" evidence="15"/>
<dbReference type="Gene3D" id="3.30.70.380">
    <property type="entry name" value="Ferrodoxin-fold anticodon-binding domain"/>
    <property type="match status" value="1"/>
</dbReference>
<dbReference type="SUPFAM" id="SSF56037">
    <property type="entry name" value="PheT/TilS domain"/>
    <property type="match status" value="1"/>
</dbReference>
<dbReference type="CDD" id="cd00769">
    <property type="entry name" value="PheRS_beta_core"/>
    <property type="match status" value="1"/>
</dbReference>
<dbReference type="SMART" id="SM00873">
    <property type="entry name" value="B3_4"/>
    <property type="match status" value="1"/>
</dbReference>
<dbReference type="Pfam" id="PF17759">
    <property type="entry name" value="tRNA_synthFbeta"/>
    <property type="match status" value="1"/>
</dbReference>
<dbReference type="InterPro" id="IPR045864">
    <property type="entry name" value="aa-tRNA-synth_II/BPL/LPL"/>
</dbReference>
<dbReference type="GO" id="GO:0009328">
    <property type="term" value="C:phenylalanine-tRNA ligase complex"/>
    <property type="evidence" value="ECO:0007669"/>
    <property type="project" value="TreeGrafter"/>
</dbReference>
<sequence length="813" mass="85816">MKFTLSWLKTHLATDADLPTILKGLTNIGLEVEGVENPAEKLGAFRIARVLTADPHPQADKLQVLTVDAGDGALQVVCGAPNARAGLVGVFGTEGAVVPVNGMVLKKTAIRGVESNGMMCSFRELELGEDHDGIIELNPDAPVGQVYAQWAGLDDPVIDVSITPNRQDCMGVRGIARDLAAAGLGTLNAIVVPTIEGVGPGPDVRVEDANGCPAFFARTVRGVKNGSSPAWMAKQLKAIGQKPISTLVDITNYIMIDLGRPLHVYDMATLKGGLVARKGREGEQVLALNGKTYGVDETMTVIADDEAVHDIGGIMGGEHSGATDATTDVLIECAYFTPERIAVTGQKLALTSDARARFERGVDPAFLDDGLSIATYLVTQLCGGSPSEATRAGTPPVANKVVTYEPSQCLALAGVDVAESEQKRILESLGFGVTGHDSTFEYQDGVPVTTPANWTVSVPSWRRDIDGWPDIVEEVVRIVGLDQVPSTPLPRAPGVAKPTATSEQLVERRVRRTAAARGLAEAINWSFISEKEAACIGGGDRTAAWVLANPISEELKVMRPSLLPGLLSATRRNMDRGAASVRLFELGRRYFAGQKDGSWERATVGFVLAGEKTTRGWQTGKAQAFSAFDAKAEVIALLAAAGAPVANLQSFGEASGAYHPGQSGTLRLGPKVVLAEFGVLHPSLAKQFGLAGAVVAGEIFLDAIPGKRKSGFMRAPYAPPALQAVKRDFAFVIDDAVEADALVRAVRNADKKAIVDARLFDLFVGPGVEDSKKSLAVEITLQPGEKSFSQEELDAISAAVVKAAEKLGGLLRA</sequence>
<dbReference type="PROSITE" id="PS51447">
    <property type="entry name" value="FDX_ACB"/>
    <property type="match status" value="1"/>
</dbReference>
<dbReference type="AlphaFoldDB" id="A0A0M3AV20"/>
<comment type="similarity">
    <text evidence="2 15">Belongs to the phenylalanyl-tRNA synthetase beta subunit family. Type 1 subfamily.</text>
</comment>
<keyword evidence="12 15" id="KW-0648">Protein biosynthesis</keyword>
<accession>A0A0M3AV20</accession>
<dbReference type="Pfam" id="PF01588">
    <property type="entry name" value="tRNA_bind"/>
    <property type="match status" value="1"/>
</dbReference>
<dbReference type="PANTHER" id="PTHR10947">
    <property type="entry name" value="PHENYLALANYL-TRNA SYNTHETASE BETA CHAIN AND LEUCINE-RICH REPEAT-CONTAINING PROTEIN 47"/>
    <property type="match status" value="1"/>
</dbReference>
<dbReference type="PATRIC" id="fig|56193.3.peg.708"/>
<keyword evidence="11 16" id="KW-0694">RNA-binding</keyword>
<dbReference type="NCBIfam" id="NF045760">
    <property type="entry name" value="YtpR"/>
    <property type="match status" value="1"/>
</dbReference>
<dbReference type="InterPro" id="IPR012340">
    <property type="entry name" value="NA-bd_OB-fold"/>
</dbReference>
<evidence type="ECO:0000313" key="20">
    <source>
        <dbReference type="EMBL" id="KKW93738.1"/>
    </source>
</evidence>
<evidence type="ECO:0000256" key="16">
    <source>
        <dbReference type="PROSITE-ProRule" id="PRU00209"/>
    </source>
</evidence>
<dbReference type="Gene3D" id="3.50.40.10">
    <property type="entry name" value="Phenylalanyl-trna Synthetase, Chain B, domain 3"/>
    <property type="match status" value="1"/>
</dbReference>
<dbReference type="PROSITE" id="PS50886">
    <property type="entry name" value="TRBD"/>
    <property type="match status" value="1"/>
</dbReference>
<dbReference type="SMART" id="SM00896">
    <property type="entry name" value="FDX-ACB"/>
    <property type="match status" value="1"/>
</dbReference>
<comment type="caution">
    <text evidence="20">The sequence shown here is derived from an EMBL/GenBank/DDBJ whole genome shotgun (WGS) entry which is preliminary data.</text>
</comment>
<dbReference type="InterPro" id="IPR004532">
    <property type="entry name" value="Phe-tRNA-ligase_IIc_bsu_bact"/>
</dbReference>
<feature type="domain" description="B5" evidence="19">
    <location>
        <begin position="397"/>
        <end position="486"/>
    </location>
</feature>
<comment type="subunit">
    <text evidence="3 15">Tetramer of two alpha and two beta subunits.</text>
</comment>
<keyword evidence="21" id="KW-1185">Reference proteome</keyword>
<dbReference type="SUPFAM" id="SSF46955">
    <property type="entry name" value="Putative DNA-binding domain"/>
    <property type="match status" value="1"/>
</dbReference>
<comment type="catalytic activity">
    <reaction evidence="14 15">
        <text>tRNA(Phe) + L-phenylalanine + ATP = L-phenylalanyl-tRNA(Phe) + AMP + diphosphate + H(+)</text>
        <dbReference type="Rhea" id="RHEA:19413"/>
        <dbReference type="Rhea" id="RHEA-COMP:9668"/>
        <dbReference type="Rhea" id="RHEA-COMP:9699"/>
        <dbReference type="ChEBI" id="CHEBI:15378"/>
        <dbReference type="ChEBI" id="CHEBI:30616"/>
        <dbReference type="ChEBI" id="CHEBI:33019"/>
        <dbReference type="ChEBI" id="CHEBI:58095"/>
        <dbReference type="ChEBI" id="CHEBI:78442"/>
        <dbReference type="ChEBI" id="CHEBI:78531"/>
        <dbReference type="ChEBI" id="CHEBI:456215"/>
        <dbReference type="EC" id="6.1.1.20"/>
    </reaction>
</comment>
<keyword evidence="13 15" id="KW-0030">Aminoacyl-tRNA synthetase</keyword>
<dbReference type="SUPFAM" id="SSF54991">
    <property type="entry name" value="Anticodon-binding domain of PheRS"/>
    <property type="match status" value="1"/>
</dbReference>
<evidence type="ECO:0000259" key="17">
    <source>
        <dbReference type="PROSITE" id="PS50886"/>
    </source>
</evidence>
<feature type="domain" description="FDX-ACB" evidence="18">
    <location>
        <begin position="720"/>
        <end position="812"/>
    </location>
</feature>
<dbReference type="Gene3D" id="2.40.50.140">
    <property type="entry name" value="Nucleic acid-binding proteins"/>
    <property type="match status" value="1"/>
</dbReference>
<evidence type="ECO:0000256" key="7">
    <source>
        <dbReference type="ARBA" id="ARBA00022723"/>
    </source>
</evidence>
<dbReference type="GO" id="GO:0004826">
    <property type="term" value="F:phenylalanine-tRNA ligase activity"/>
    <property type="evidence" value="ECO:0007669"/>
    <property type="project" value="UniProtKB-UniRule"/>
</dbReference>
<evidence type="ECO:0000259" key="19">
    <source>
        <dbReference type="PROSITE" id="PS51483"/>
    </source>
</evidence>
<feature type="binding site" evidence="15">
    <location>
        <position position="473"/>
    </location>
    <ligand>
        <name>Mg(2+)</name>
        <dbReference type="ChEBI" id="CHEBI:18420"/>
        <note>shared with alpha subunit</note>
    </ligand>
</feature>
<keyword evidence="7 15" id="KW-0479">Metal-binding</keyword>
<protein>
    <recommendedName>
        <fullName evidence="15">Phenylalanine--tRNA ligase beta subunit</fullName>
        <ecNumber evidence="15">6.1.1.20</ecNumber>
    </recommendedName>
    <alternativeName>
        <fullName evidence="15">Phenylalanyl-tRNA synthetase beta subunit</fullName>
        <shortName evidence="15">PheRS</shortName>
    </alternativeName>
</protein>
<keyword evidence="8 15" id="KW-0547">Nucleotide-binding</keyword>
<comment type="cofactor">
    <cofactor evidence="15">
        <name>Mg(2+)</name>
        <dbReference type="ChEBI" id="CHEBI:18420"/>
    </cofactor>
    <text evidence="15">Binds 2 magnesium ions per tetramer.</text>
</comment>
<evidence type="ECO:0000259" key="18">
    <source>
        <dbReference type="PROSITE" id="PS51447"/>
    </source>
</evidence>
<evidence type="ECO:0000256" key="14">
    <source>
        <dbReference type="ARBA" id="ARBA00049255"/>
    </source>
</evidence>
<dbReference type="InterPro" id="IPR041616">
    <property type="entry name" value="PheRS_beta_core"/>
</dbReference>
<reference evidence="20 21" key="1">
    <citation type="submission" date="2015-04" db="EMBL/GenBank/DDBJ databases">
        <title>Genome sequence of aromatic hydrocarbons-degrading Sphingobium chungbukense DJ77.</title>
        <authorList>
            <person name="Kim Y.-C."/>
            <person name="Chae J.-C."/>
        </authorList>
    </citation>
    <scope>NUCLEOTIDE SEQUENCE [LARGE SCALE GENOMIC DNA]</scope>
    <source>
        <strain evidence="20 21">DJ77</strain>
    </source>
</reference>
<proteinExistence type="inferred from homology"/>
<evidence type="ECO:0000256" key="12">
    <source>
        <dbReference type="ARBA" id="ARBA00022917"/>
    </source>
</evidence>
<dbReference type="GO" id="GO:0000049">
    <property type="term" value="F:tRNA binding"/>
    <property type="evidence" value="ECO:0007669"/>
    <property type="project" value="UniProtKB-UniRule"/>
</dbReference>
<evidence type="ECO:0000256" key="15">
    <source>
        <dbReference type="HAMAP-Rule" id="MF_00283"/>
    </source>
</evidence>
<evidence type="ECO:0000256" key="2">
    <source>
        <dbReference type="ARBA" id="ARBA00008653"/>
    </source>
</evidence>
<dbReference type="Pfam" id="PF03484">
    <property type="entry name" value="B5"/>
    <property type="match status" value="1"/>
</dbReference>
<dbReference type="Pfam" id="PF03483">
    <property type="entry name" value="B3_4"/>
    <property type="match status" value="1"/>
</dbReference>
<dbReference type="EMBL" id="LBIC01000001">
    <property type="protein sequence ID" value="KKW93738.1"/>
    <property type="molecule type" value="Genomic_DNA"/>
</dbReference>
<dbReference type="SUPFAM" id="SSF50249">
    <property type="entry name" value="Nucleic acid-binding proteins"/>
    <property type="match status" value="1"/>
</dbReference>
<keyword evidence="6 15" id="KW-0436">Ligase</keyword>
<evidence type="ECO:0000313" key="21">
    <source>
        <dbReference type="Proteomes" id="UP000033874"/>
    </source>
</evidence>
<dbReference type="SMART" id="SM00874">
    <property type="entry name" value="B5"/>
    <property type="match status" value="1"/>
</dbReference>
<keyword evidence="10 15" id="KW-0460">Magnesium</keyword>
<evidence type="ECO:0000256" key="4">
    <source>
        <dbReference type="ARBA" id="ARBA00022490"/>
    </source>
</evidence>
<evidence type="ECO:0000256" key="9">
    <source>
        <dbReference type="ARBA" id="ARBA00022840"/>
    </source>
</evidence>
<dbReference type="InterPro" id="IPR005147">
    <property type="entry name" value="tRNA_synthase_B5-dom"/>
</dbReference>